<evidence type="ECO:0000313" key="2">
    <source>
        <dbReference type="EMBL" id="KAF8469283.1"/>
    </source>
</evidence>
<gene>
    <name evidence="2" type="ORF">DFH94DRAFT_229075</name>
</gene>
<protein>
    <submittedName>
        <fullName evidence="2">Uncharacterized protein</fullName>
    </submittedName>
</protein>
<evidence type="ECO:0000313" key="3">
    <source>
        <dbReference type="Proteomes" id="UP000759537"/>
    </source>
</evidence>
<organism evidence="2 3">
    <name type="scientific">Russula ochroleuca</name>
    <dbReference type="NCBI Taxonomy" id="152965"/>
    <lineage>
        <taxon>Eukaryota</taxon>
        <taxon>Fungi</taxon>
        <taxon>Dikarya</taxon>
        <taxon>Basidiomycota</taxon>
        <taxon>Agaricomycotina</taxon>
        <taxon>Agaricomycetes</taxon>
        <taxon>Russulales</taxon>
        <taxon>Russulaceae</taxon>
        <taxon>Russula</taxon>
    </lineage>
</organism>
<reference evidence="2" key="2">
    <citation type="journal article" date="2020" name="Nat. Commun.">
        <title>Large-scale genome sequencing of mycorrhizal fungi provides insights into the early evolution of symbiotic traits.</title>
        <authorList>
            <person name="Miyauchi S."/>
            <person name="Kiss E."/>
            <person name="Kuo A."/>
            <person name="Drula E."/>
            <person name="Kohler A."/>
            <person name="Sanchez-Garcia M."/>
            <person name="Morin E."/>
            <person name="Andreopoulos B."/>
            <person name="Barry K.W."/>
            <person name="Bonito G."/>
            <person name="Buee M."/>
            <person name="Carver A."/>
            <person name="Chen C."/>
            <person name="Cichocki N."/>
            <person name="Clum A."/>
            <person name="Culley D."/>
            <person name="Crous P.W."/>
            <person name="Fauchery L."/>
            <person name="Girlanda M."/>
            <person name="Hayes R.D."/>
            <person name="Keri Z."/>
            <person name="LaButti K."/>
            <person name="Lipzen A."/>
            <person name="Lombard V."/>
            <person name="Magnuson J."/>
            <person name="Maillard F."/>
            <person name="Murat C."/>
            <person name="Nolan M."/>
            <person name="Ohm R.A."/>
            <person name="Pangilinan J."/>
            <person name="Pereira M.F."/>
            <person name="Perotto S."/>
            <person name="Peter M."/>
            <person name="Pfister S."/>
            <person name="Riley R."/>
            <person name="Sitrit Y."/>
            <person name="Stielow J.B."/>
            <person name="Szollosi G."/>
            <person name="Zifcakova L."/>
            <person name="Stursova M."/>
            <person name="Spatafora J.W."/>
            <person name="Tedersoo L."/>
            <person name="Vaario L.M."/>
            <person name="Yamada A."/>
            <person name="Yan M."/>
            <person name="Wang P."/>
            <person name="Xu J."/>
            <person name="Bruns T."/>
            <person name="Baldrian P."/>
            <person name="Vilgalys R."/>
            <person name="Dunand C."/>
            <person name="Henrissat B."/>
            <person name="Grigoriev I.V."/>
            <person name="Hibbett D."/>
            <person name="Nagy L.G."/>
            <person name="Martin F.M."/>
        </authorList>
    </citation>
    <scope>NUCLEOTIDE SEQUENCE</scope>
    <source>
        <strain evidence="2">Prilba</strain>
    </source>
</reference>
<evidence type="ECO:0000256" key="1">
    <source>
        <dbReference type="SAM" id="MobiDB-lite"/>
    </source>
</evidence>
<comment type="caution">
    <text evidence="2">The sequence shown here is derived from an EMBL/GenBank/DDBJ whole genome shotgun (WGS) entry which is preliminary data.</text>
</comment>
<feature type="region of interest" description="Disordered" evidence="1">
    <location>
        <begin position="67"/>
        <end position="118"/>
    </location>
</feature>
<dbReference type="EMBL" id="WHVB01000029">
    <property type="protein sequence ID" value="KAF8469283.1"/>
    <property type="molecule type" value="Genomic_DNA"/>
</dbReference>
<dbReference type="Proteomes" id="UP000759537">
    <property type="component" value="Unassembled WGS sequence"/>
</dbReference>
<accession>A0A9P5JX13</accession>
<keyword evidence="3" id="KW-1185">Reference proteome</keyword>
<name>A0A9P5JX13_9AGAM</name>
<sequence>MRLLTSRHLRFLPDSDNKAPRMLLLSFPLDIVCAMHNVKCSEVWRAMTPGDGPSAAAAAAQSVTTSEDFGCGRRWPGLPLPPAGPTNAKISRVEKSQTSSNAFHISSHPARSDGAHLS</sequence>
<dbReference type="AlphaFoldDB" id="A0A9P5JX13"/>
<proteinExistence type="predicted"/>
<reference evidence="2" key="1">
    <citation type="submission" date="2019-10" db="EMBL/GenBank/DDBJ databases">
        <authorList>
            <consortium name="DOE Joint Genome Institute"/>
            <person name="Kuo A."/>
            <person name="Miyauchi S."/>
            <person name="Kiss E."/>
            <person name="Drula E."/>
            <person name="Kohler A."/>
            <person name="Sanchez-Garcia M."/>
            <person name="Andreopoulos B."/>
            <person name="Barry K.W."/>
            <person name="Bonito G."/>
            <person name="Buee M."/>
            <person name="Carver A."/>
            <person name="Chen C."/>
            <person name="Cichocki N."/>
            <person name="Clum A."/>
            <person name="Culley D."/>
            <person name="Crous P.W."/>
            <person name="Fauchery L."/>
            <person name="Girlanda M."/>
            <person name="Hayes R."/>
            <person name="Keri Z."/>
            <person name="LaButti K."/>
            <person name="Lipzen A."/>
            <person name="Lombard V."/>
            <person name="Magnuson J."/>
            <person name="Maillard F."/>
            <person name="Morin E."/>
            <person name="Murat C."/>
            <person name="Nolan M."/>
            <person name="Ohm R."/>
            <person name="Pangilinan J."/>
            <person name="Pereira M."/>
            <person name="Perotto S."/>
            <person name="Peter M."/>
            <person name="Riley R."/>
            <person name="Sitrit Y."/>
            <person name="Stielow B."/>
            <person name="Szollosi G."/>
            <person name="Zifcakova L."/>
            <person name="Stursova M."/>
            <person name="Spatafora J.W."/>
            <person name="Tedersoo L."/>
            <person name="Vaario L.-M."/>
            <person name="Yamada A."/>
            <person name="Yan M."/>
            <person name="Wang P."/>
            <person name="Xu J."/>
            <person name="Bruns T."/>
            <person name="Baldrian P."/>
            <person name="Vilgalys R."/>
            <person name="Henrissat B."/>
            <person name="Grigoriev I.V."/>
            <person name="Hibbett D."/>
            <person name="Nagy L.G."/>
            <person name="Martin F.M."/>
        </authorList>
    </citation>
    <scope>NUCLEOTIDE SEQUENCE</scope>
    <source>
        <strain evidence="2">Prilba</strain>
    </source>
</reference>